<evidence type="ECO:0000313" key="3">
    <source>
        <dbReference type="EMBL" id="KAF1950507.1"/>
    </source>
</evidence>
<feature type="compositionally biased region" description="Acidic residues" evidence="1">
    <location>
        <begin position="463"/>
        <end position="474"/>
    </location>
</feature>
<organism evidence="3 4">
    <name type="scientific">Byssothecium circinans</name>
    <dbReference type="NCBI Taxonomy" id="147558"/>
    <lineage>
        <taxon>Eukaryota</taxon>
        <taxon>Fungi</taxon>
        <taxon>Dikarya</taxon>
        <taxon>Ascomycota</taxon>
        <taxon>Pezizomycotina</taxon>
        <taxon>Dothideomycetes</taxon>
        <taxon>Pleosporomycetidae</taxon>
        <taxon>Pleosporales</taxon>
        <taxon>Massarineae</taxon>
        <taxon>Massarinaceae</taxon>
        <taxon>Byssothecium</taxon>
    </lineage>
</organism>
<dbReference type="EMBL" id="ML977025">
    <property type="protein sequence ID" value="KAF1950507.1"/>
    <property type="molecule type" value="Genomic_DNA"/>
</dbReference>
<evidence type="ECO:0000259" key="2">
    <source>
        <dbReference type="Pfam" id="PF09816"/>
    </source>
</evidence>
<dbReference type="AlphaFoldDB" id="A0A6A5TNK0"/>
<dbReference type="Pfam" id="PF09816">
    <property type="entry name" value="EAF"/>
    <property type="match status" value="1"/>
</dbReference>
<evidence type="ECO:0000313" key="4">
    <source>
        <dbReference type="Proteomes" id="UP000800035"/>
    </source>
</evidence>
<protein>
    <recommendedName>
        <fullName evidence="2">Transcription elongation factor Eaf N-terminal domain-containing protein</fullName>
    </recommendedName>
</protein>
<sequence length="496" mass="53743">MASPIVEGRVDPHKKAHYTLHISDRIADGEVGDFTGIRFNHKPAQPTSSRTTRITPKSSNVYNLSIEDEKAGDGKDVFIFTGQKTTPKKSYILLFDPATQKATLEPLASSYTFNVSSKNGTDMSSIYPKIYPRKQKDDAPDTTAAAGDELFDDDRSRDDVTTAPDPDNPFDFRHFLNKEKEGKKGDESEYGVSSPDYRTGTGSAMNTPQVAATRKPAASNLGPKAKAKAPAQTASKVKKRKSPEPDAKKTVAKKPPPTVRLERRATTDPKPKPEPAKPTKKAAVAPPSSRIKSAEIVHSSDEEDEDADGESDHEFQATKSSPPPVHRSPPSPPLRQQHHHSYDPASDEDEDEEMENVGGTRGGLDLEIEFEIPDERPSKPKNALRPNLGYLASPAGGPISLASAASSVEGTPQQDRKNNAHEDGVIDFGGMGGAASDDEDDAGDHDVDDLDIGPPAQTRHEGEEDGDMEMEEDDPFYKEMMEGLAGGDSSEESEEE</sequence>
<name>A0A6A5TNK0_9PLEO</name>
<keyword evidence="4" id="KW-1185">Reference proteome</keyword>
<feature type="compositionally biased region" description="Pro residues" evidence="1">
    <location>
        <begin position="321"/>
        <end position="333"/>
    </location>
</feature>
<feature type="compositionally biased region" description="Polar residues" evidence="1">
    <location>
        <begin position="200"/>
        <end position="210"/>
    </location>
</feature>
<gene>
    <name evidence="3" type="ORF">CC80DRAFT_228391</name>
</gene>
<dbReference type="InterPro" id="IPR019194">
    <property type="entry name" value="Tscrpt_elong_fac_Eaf_N"/>
</dbReference>
<feature type="compositionally biased region" description="Basic and acidic residues" evidence="1">
    <location>
        <begin position="260"/>
        <end position="277"/>
    </location>
</feature>
<feature type="compositionally biased region" description="Basic and acidic residues" evidence="1">
    <location>
        <begin position="414"/>
        <end position="424"/>
    </location>
</feature>
<evidence type="ECO:0000256" key="1">
    <source>
        <dbReference type="SAM" id="MobiDB-lite"/>
    </source>
</evidence>
<dbReference type="OrthoDB" id="125903at2759"/>
<reference evidence="3" key="1">
    <citation type="journal article" date="2020" name="Stud. Mycol.">
        <title>101 Dothideomycetes genomes: a test case for predicting lifestyles and emergence of pathogens.</title>
        <authorList>
            <person name="Haridas S."/>
            <person name="Albert R."/>
            <person name="Binder M."/>
            <person name="Bloem J."/>
            <person name="Labutti K."/>
            <person name="Salamov A."/>
            <person name="Andreopoulos B."/>
            <person name="Baker S."/>
            <person name="Barry K."/>
            <person name="Bills G."/>
            <person name="Bluhm B."/>
            <person name="Cannon C."/>
            <person name="Castanera R."/>
            <person name="Culley D."/>
            <person name="Daum C."/>
            <person name="Ezra D."/>
            <person name="Gonzalez J."/>
            <person name="Henrissat B."/>
            <person name="Kuo A."/>
            <person name="Liang C."/>
            <person name="Lipzen A."/>
            <person name="Lutzoni F."/>
            <person name="Magnuson J."/>
            <person name="Mondo S."/>
            <person name="Nolan M."/>
            <person name="Ohm R."/>
            <person name="Pangilinan J."/>
            <person name="Park H.-J."/>
            <person name="Ramirez L."/>
            <person name="Alfaro M."/>
            <person name="Sun H."/>
            <person name="Tritt A."/>
            <person name="Yoshinaga Y."/>
            <person name="Zwiers L.-H."/>
            <person name="Turgeon B."/>
            <person name="Goodwin S."/>
            <person name="Spatafora J."/>
            <person name="Crous P."/>
            <person name="Grigoriev I."/>
        </authorList>
    </citation>
    <scope>NUCLEOTIDE SEQUENCE</scope>
    <source>
        <strain evidence="3">CBS 675.92</strain>
    </source>
</reference>
<proteinExistence type="predicted"/>
<dbReference type="Proteomes" id="UP000800035">
    <property type="component" value="Unassembled WGS sequence"/>
</dbReference>
<feature type="compositionally biased region" description="Acidic residues" evidence="1">
    <location>
        <begin position="345"/>
        <end position="355"/>
    </location>
</feature>
<accession>A0A6A5TNK0</accession>
<feature type="region of interest" description="Disordered" evidence="1">
    <location>
        <begin position="132"/>
        <end position="496"/>
    </location>
</feature>
<feature type="compositionally biased region" description="Polar residues" evidence="1">
    <location>
        <begin position="403"/>
        <end position="413"/>
    </location>
</feature>
<feature type="compositionally biased region" description="Basic and acidic residues" evidence="1">
    <location>
        <begin position="170"/>
        <end position="187"/>
    </location>
</feature>
<feature type="domain" description="Transcription elongation factor Eaf N-terminal" evidence="2">
    <location>
        <begin position="18"/>
        <end position="118"/>
    </location>
</feature>
<feature type="compositionally biased region" description="Acidic residues" evidence="1">
    <location>
        <begin position="436"/>
        <end position="451"/>
    </location>
</feature>